<dbReference type="Proteomes" id="UP000238479">
    <property type="component" value="Chromosome 2"/>
</dbReference>
<sequence>MVSISSLPLGFSFRERISPKLGSLLTYLTFKGDGDTWLLLDPMVYYELKLFFFYVFLSLSCPSIPSLLSPFLLFFIRLKKGKTMGLCSSFLGDRNWACERRGKPRDYALLFQGIWTCG</sequence>
<dbReference type="Gramene" id="PRQ49624">
    <property type="protein sequence ID" value="PRQ49624"/>
    <property type="gene ID" value="RchiOBHm_Chr2g0124001"/>
</dbReference>
<dbReference type="AlphaFoldDB" id="A0A2P6RT66"/>
<evidence type="ECO:0000256" key="1">
    <source>
        <dbReference type="SAM" id="Phobius"/>
    </source>
</evidence>
<keyword evidence="1" id="KW-1133">Transmembrane helix</keyword>
<name>A0A2P6RT66_ROSCH</name>
<evidence type="ECO:0000313" key="3">
    <source>
        <dbReference type="Proteomes" id="UP000238479"/>
    </source>
</evidence>
<feature type="transmembrane region" description="Helical" evidence="1">
    <location>
        <begin position="51"/>
        <end position="76"/>
    </location>
</feature>
<proteinExistence type="predicted"/>
<keyword evidence="1" id="KW-0812">Transmembrane</keyword>
<comment type="caution">
    <text evidence="2">The sequence shown here is derived from an EMBL/GenBank/DDBJ whole genome shotgun (WGS) entry which is preliminary data.</text>
</comment>
<keyword evidence="3" id="KW-1185">Reference proteome</keyword>
<protein>
    <submittedName>
        <fullName evidence="2">Uncharacterized protein</fullName>
    </submittedName>
</protein>
<gene>
    <name evidence="2" type="ORF">RchiOBHm_Chr2g0124001</name>
</gene>
<reference evidence="2 3" key="1">
    <citation type="journal article" date="2018" name="Nat. Genet.">
        <title>The Rosa genome provides new insights in the design of modern roses.</title>
        <authorList>
            <person name="Bendahmane M."/>
        </authorList>
    </citation>
    <scope>NUCLEOTIDE SEQUENCE [LARGE SCALE GENOMIC DNA]</scope>
    <source>
        <strain evidence="3">cv. Old Blush</strain>
    </source>
</reference>
<keyword evidence="1" id="KW-0472">Membrane</keyword>
<organism evidence="2 3">
    <name type="scientific">Rosa chinensis</name>
    <name type="common">China rose</name>
    <dbReference type="NCBI Taxonomy" id="74649"/>
    <lineage>
        <taxon>Eukaryota</taxon>
        <taxon>Viridiplantae</taxon>
        <taxon>Streptophyta</taxon>
        <taxon>Embryophyta</taxon>
        <taxon>Tracheophyta</taxon>
        <taxon>Spermatophyta</taxon>
        <taxon>Magnoliopsida</taxon>
        <taxon>eudicotyledons</taxon>
        <taxon>Gunneridae</taxon>
        <taxon>Pentapetalae</taxon>
        <taxon>rosids</taxon>
        <taxon>fabids</taxon>
        <taxon>Rosales</taxon>
        <taxon>Rosaceae</taxon>
        <taxon>Rosoideae</taxon>
        <taxon>Rosoideae incertae sedis</taxon>
        <taxon>Rosa</taxon>
    </lineage>
</organism>
<evidence type="ECO:0000313" key="2">
    <source>
        <dbReference type="EMBL" id="PRQ49624.1"/>
    </source>
</evidence>
<dbReference type="EMBL" id="PDCK01000040">
    <property type="protein sequence ID" value="PRQ49624.1"/>
    <property type="molecule type" value="Genomic_DNA"/>
</dbReference>
<accession>A0A2P6RT66</accession>